<name>A0A397J936_9GLOM</name>
<gene>
    <name evidence="1" type="ORF">Glove_109g381</name>
</gene>
<evidence type="ECO:0000313" key="1">
    <source>
        <dbReference type="EMBL" id="RHZ82506.1"/>
    </source>
</evidence>
<accession>A0A397J936</accession>
<protein>
    <submittedName>
        <fullName evidence="1">Uncharacterized protein</fullName>
    </submittedName>
</protein>
<proteinExistence type="predicted"/>
<dbReference type="AlphaFoldDB" id="A0A397J936"/>
<dbReference type="Proteomes" id="UP000266861">
    <property type="component" value="Unassembled WGS sequence"/>
</dbReference>
<reference evidence="1 2" key="1">
    <citation type="submission" date="2018-08" db="EMBL/GenBank/DDBJ databases">
        <title>Genome and evolution of the arbuscular mycorrhizal fungus Diversispora epigaea (formerly Glomus versiforme) and its bacterial endosymbionts.</title>
        <authorList>
            <person name="Sun X."/>
            <person name="Fei Z."/>
            <person name="Harrison M."/>
        </authorList>
    </citation>
    <scope>NUCLEOTIDE SEQUENCE [LARGE SCALE GENOMIC DNA]</scope>
    <source>
        <strain evidence="1 2">IT104</strain>
    </source>
</reference>
<sequence length="194" mass="21536">MEDDSPSCERSHGDICLLKDRVNVDESPVIIKKSPRILDGNISFQCGIGRCYKGLQLNSSNRSDARYFQTHWTFDVLAGSMSASINRPLNIIASASVIIKKSPRILDGNISFQCGIGRCYKGLQLNSSNRSDARYFQTHWTFDVLAGSMSASINRPLNIIASASGSNLSNYNLELKDISLHASISWKQEPHHNM</sequence>
<comment type="caution">
    <text evidence="1">The sequence shown here is derived from an EMBL/GenBank/DDBJ whole genome shotgun (WGS) entry which is preliminary data.</text>
</comment>
<dbReference type="EMBL" id="PQFF01000102">
    <property type="protein sequence ID" value="RHZ82506.1"/>
    <property type="molecule type" value="Genomic_DNA"/>
</dbReference>
<organism evidence="1 2">
    <name type="scientific">Diversispora epigaea</name>
    <dbReference type="NCBI Taxonomy" id="1348612"/>
    <lineage>
        <taxon>Eukaryota</taxon>
        <taxon>Fungi</taxon>
        <taxon>Fungi incertae sedis</taxon>
        <taxon>Mucoromycota</taxon>
        <taxon>Glomeromycotina</taxon>
        <taxon>Glomeromycetes</taxon>
        <taxon>Diversisporales</taxon>
        <taxon>Diversisporaceae</taxon>
        <taxon>Diversispora</taxon>
    </lineage>
</organism>
<evidence type="ECO:0000313" key="2">
    <source>
        <dbReference type="Proteomes" id="UP000266861"/>
    </source>
</evidence>
<keyword evidence="2" id="KW-1185">Reference proteome</keyword>